<evidence type="ECO:0000256" key="1">
    <source>
        <dbReference type="SAM" id="MobiDB-lite"/>
    </source>
</evidence>
<name>A0A7J0DKS1_9ERIC</name>
<evidence type="ECO:0000313" key="3">
    <source>
        <dbReference type="EMBL" id="GFS37315.1"/>
    </source>
</evidence>
<feature type="domain" description="Putative plant transposon protein" evidence="2">
    <location>
        <begin position="82"/>
        <end position="264"/>
    </location>
</feature>
<gene>
    <name evidence="3" type="ORF">Acr_00g0051340</name>
</gene>
<accession>A0A7J0DKS1</accession>
<comment type="caution">
    <text evidence="3">The sequence shown here is derived from an EMBL/GenBank/DDBJ whole genome shotgun (WGS) entry which is preliminary data.</text>
</comment>
<dbReference type="InterPro" id="IPR046796">
    <property type="entry name" value="Transposase_32_dom"/>
</dbReference>
<protein>
    <recommendedName>
        <fullName evidence="2">Putative plant transposon protein domain-containing protein</fullName>
    </recommendedName>
</protein>
<feature type="region of interest" description="Disordered" evidence="1">
    <location>
        <begin position="1"/>
        <end position="30"/>
    </location>
</feature>
<keyword evidence="4" id="KW-1185">Reference proteome</keyword>
<reference evidence="4" key="1">
    <citation type="submission" date="2019-07" db="EMBL/GenBank/DDBJ databases">
        <title>De Novo Assembly of kiwifruit Actinidia rufa.</title>
        <authorList>
            <person name="Sugita-Konishi S."/>
            <person name="Sato K."/>
            <person name="Mori E."/>
            <person name="Abe Y."/>
            <person name="Kisaki G."/>
            <person name="Hamano K."/>
            <person name="Suezawa K."/>
            <person name="Otani M."/>
            <person name="Fukuda T."/>
            <person name="Manabe T."/>
            <person name="Gomi K."/>
            <person name="Tabuchi M."/>
            <person name="Akimitsu K."/>
            <person name="Kataoka I."/>
        </authorList>
    </citation>
    <scope>NUCLEOTIDE SEQUENCE [LARGE SCALE GENOMIC DNA]</scope>
    <source>
        <strain evidence="4">cv. Fuchu</strain>
    </source>
</reference>
<dbReference type="AlphaFoldDB" id="A0A7J0DKS1"/>
<organism evidence="3 4">
    <name type="scientific">Actinidia rufa</name>
    <dbReference type="NCBI Taxonomy" id="165716"/>
    <lineage>
        <taxon>Eukaryota</taxon>
        <taxon>Viridiplantae</taxon>
        <taxon>Streptophyta</taxon>
        <taxon>Embryophyta</taxon>
        <taxon>Tracheophyta</taxon>
        <taxon>Spermatophyta</taxon>
        <taxon>Magnoliopsida</taxon>
        <taxon>eudicotyledons</taxon>
        <taxon>Gunneridae</taxon>
        <taxon>Pentapetalae</taxon>
        <taxon>asterids</taxon>
        <taxon>Ericales</taxon>
        <taxon>Actinidiaceae</taxon>
        <taxon>Actinidia</taxon>
    </lineage>
</organism>
<dbReference type="OrthoDB" id="1559178at2759"/>
<proteinExistence type="predicted"/>
<feature type="compositionally biased region" description="Polar residues" evidence="1">
    <location>
        <begin position="1"/>
        <end position="22"/>
    </location>
</feature>
<evidence type="ECO:0000313" key="4">
    <source>
        <dbReference type="Proteomes" id="UP000585474"/>
    </source>
</evidence>
<sequence>MSNTETGGSGRQTKSKGSSSQRNKGKEKESTNLEYDHTWFTGKVEKKLYNHVWIRNGVAIGREFNLNSFENLQFGYLEDFTNRGWMNLASFKVESILTLCQEFMSNIKHKLVIEEGKERMISWVWEKKLKITPNTFPEIYGLPRIENPEFEFSNVRMLDLDAISRELLRDDDIWDGEVQCTKTLLKDRYLILFLFSCQSLLPLKHTIAIGVTRANLLRVISTRKTIDLPRMMFIALCVAYDSSDPRGLVPYIGFPTELFKRHDVHIPVDLTRIEPEKPIDRYSLTCFEGHQKKRKVEEGASD</sequence>
<dbReference type="EMBL" id="BJWL01000277">
    <property type="protein sequence ID" value="GFS37315.1"/>
    <property type="molecule type" value="Genomic_DNA"/>
</dbReference>
<evidence type="ECO:0000259" key="2">
    <source>
        <dbReference type="Pfam" id="PF20167"/>
    </source>
</evidence>
<dbReference type="Pfam" id="PF20167">
    <property type="entry name" value="Transposase_32"/>
    <property type="match status" value="1"/>
</dbReference>
<dbReference type="Proteomes" id="UP000585474">
    <property type="component" value="Unassembled WGS sequence"/>
</dbReference>